<evidence type="ECO:0000313" key="1">
    <source>
        <dbReference type="EMBL" id="NYI48538.1"/>
    </source>
</evidence>
<protein>
    <submittedName>
        <fullName evidence="1">Uncharacterized protein</fullName>
    </submittedName>
</protein>
<dbReference type="AlphaFoldDB" id="A0A8E1ZZ52"/>
<name>A0A8E1ZZ52_9PORP</name>
<accession>A0A8E1ZZ52</accession>
<dbReference type="EMBL" id="JACCCY010000001">
    <property type="protein sequence ID" value="NYI48538.1"/>
    <property type="molecule type" value="Genomic_DNA"/>
</dbReference>
<reference evidence="1 2" key="1">
    <citation type="submission" date="2020-07" db="EMBL/GenBank/DDBJ databases">
        <title>Genomic Encyclopedia of Type Strains, Phase IV (KMG-IV): sequencing the most valuable type-strain genomes for metagenomic binning, comparative biology and taxonomic classification.</title>
        <authorList>
            <person name="Goeker M."/>
        </authorList>
    </citation>
    <scope>NUCLEOTIDE SEQUENCE [LARGE SCALE GENOMIC DNA]</scope>
    <source>
        <strain evidence="1 2">DSM 23697</strain>
    </source>
</reference>
<dbReference type="Proteomes" id="UP000574332">
    <property type="component" value="Unassembled WGS sequence"/>
</dbReference>
<keyword evidence="2" id="KW-1185">Reference proteome</keyword>
<comment type="caution">
    <text evidence="1">The sequence shown here is derived from an EMBL/GenBank/DDBJ whole genome shotgun (WGS) entry which is preliminary data.</text>
</comment>
<organism evidence="1 2">
    <name type="scientific">Macellibacteroides fermentans</name>
    <dbReference type="NCBI Taxonomy" id="879969"/>
    <lineage>
        <taxon>Bacteria</taxon>
        <taxon>Pseudomonadati</taxon>
        <taxon>Bacteroidota</taxon>
        <taxon>Bacteroidia</taxon>
        <taxon>Bacteroidales</taxon>
        <taxon>Porphyromonadaceae</taxon>
        <taxon>Macellibacteroides</taxon>
    </lineage>
</organism>
<gene>
    <name evidence="1" type="ORF">F5613_000583</name>
</gene>
<proteinExistence type="predicted"/>
<evidence type="ECO:0000313" key="2">
    <source>
        <dbReference type="Proteomes" id="UP000574332"/>
    </source>
</evidence>
<sequence length="33" mass="4013">MFYFCTKQYFMKVSDNVANTINKDLLKNITEYE</sequence>